<accession>A3K183</accession>
<reference evidence="1 2" key="1">
    <citation type="submission" date="2006-06" db="EMBL/GenBank/DDBJ databases">
        <authorList>
            <person name="Moran M.A."/>
            <person name="Ferriera S."/>
            <person name="Johnson J."/>
            <person name="Kravitz S."/>
            <person name="Beeson K."/>
            <person name="Sutton G."/>
            <person name="Rogers Y.-H."/>
            <person name="Friedman R."/>
            <person name="Frazier M."/>
            <person name="Venter J.C."/>
        </authorList>
    </citation>
    <scope>NUCLEOTIDE SEQUENCE [LARGE SCALE GENOMIC DNA]</scope>
    <source>
        <strain evidence="1 2">E-37</strain>
    </source>
</reference>
<comment type="caution">
    <text evidence="1">The sequence shown here is derived from an EMBL/GenBank/DDBJ whole genome shotgun (WGS) entry which is preliminary data.</text>
</comment>
<evidence type="ECO:0000313" key="1">
    <source>
        <dbReference type="EMBL" id="EBA08679.1"/>
    </source>
</evidence>
<sequence>MTEKTAFFRQICGVDAAEVAPFAPFFLSDWGSFAVLTFQAQLGGEDIGHGGGR</sequence>
<dbReference type="EMBL" id="AAYA01000004">
    <property type="protein sequence ID" value="EBA08679.1"/>
    <property type="molecule type" value="Genomic_DNA"/>
</dbReference>
<protein>
    <submittedName>
        <fullName evidence="1">Uncharacterized protein</fullName>
    </submittedName>
</protein>
<dbReference type="AlphaFoldDB" id="A3K183"/>
<gene>
    <name evidence="1" type="ORF">SSE37_03515</name>
</gene>
<proteinExistence type="predicted"/>
<name>A3K183_SAGS3</name>
<keyword evidence="2" id="KW-1185">Reference proteome</keyword>
<evidence type="ECO:0000313" key="2">
    <source>
        <dbReference type="Proteomes" id="UP000005713"/>
    </source>
</evidence>
<organism evidence="1 2">
    <name type="scientific">Sagittula stellata (strain ATCC 700073 / DSM 11524 / E-37)</name>
    <dbReference type="NCBI Taxonomy" id="388399"/>
    <lineage>
        <taxon>Bacteria</taxon>
        <taxon>Pseudomonadati</taxon>
        <taxon>Pseudomonadota</taxon>
        <taxon>Alphaproteobacteria</taxon>
        <taxon>Rhodobacterales</taxon>
        <taxon>Roseobacteraceae</taxon>
        <taxon>Sagittula</taxon>
    </lineage>
</organism>
<dbReference type="Proteomes" id="UP000005713">
    <property type="component" value="Unassembled WGS sequence"/>
</dbReference>
<dbReference type="RefSeq" id="WP_005857376.1">
    <property type="nucleotide sequence ID" value="NZ_AAYA01000004.1"/>
</dbReference>